<dbReference type="SUPFAM" id="SSF51322">
    <property type="entry name" value="Cyanovirin-N"/>
    <property type="match status" value="1"/>
</dbReference>
<proteinExistence type="predicted"/>
<dbReference type="OrthoDB" id="4672515at2759"/>
<dbReference type="EMBL" id="ML732169">
    <property type="protein sequence ID" value="KAB8077417.1"/>
    <property type="molecule type" value="Genomic_DNA"/>
</dbReference>
<name>A0A5N5XBI5_9EURO</name>
<accession>A0A5N5XBI5</accession>
<feature type="signal peptide" evidence="1">
    <location>
        <begin position="1"/>
        <end position="20"/>
    </location>
</feature>
<sequence length="247" mass="26775">MMYTATPLLLAGLGVPFVRGQGFSSECKDLYFKQNWVVGTCSTNDGTGEITSSVFLPNKIGNSEATLKECYLSYFESITDGHFSQSCNSCTLIDNGSTLQCYCKATSNQGSKTTTLNLEEHIANYDGHLLSNLTRPMTTIPENSEHAVPSDFGVEVQTSSLKNNCTSIGAYIGLNYPQDCYYLNLGVGYSWACGTSVNNHGWKVVGYSDKACKSEPVVTFTPENVDTCVDFESGVVGFGVIPLWNAD</sequence>
<feature type="chain" id="PRO_5024935552" evidence="1">
    <location>
        <begin position="21"/>
        <end position="247"/>
    </location>
</feature>
<keyword evidence="1" id="KW-0732">Signal</keyword>
<dbReference type="InterPro" id="IPR011058">
    <property type="entry name" value="Cyanovirin-N"/>
</dbReference>
<evidence type="ECO:0000313" key="3">
    <source>
        <dbReference type="EMBL" id="KAB8077417.1"/>
    </source>
</evidence>
<evidence type="ECO:0000313" key="4">
    <source>
        <dbReference type="Proteomes" id="UP000326565"/>
    </source>
</evidence>
<protein>
    <submittedName>
        <fullName evidence="3">Cyanovirin-N</fullName>
    </submittedName>
</protein>
<dbReference type="Pfam" id="PF08881">
    <property type="entry name" value="CVNH"/>
    <property type="match status" value="1"/>
</dbReference>
<evidence type="ECO:0000259" key="2">
    <source>
        <dbReference type="Pfam" id="PF08881"/>
    </source>
</evidence>
<dbReference type="Proteomes" id="UP000326565">
    <property type="component" value="Unassembled WGS sequence"/>
</dbReference>
<dbReference type="Gene3D" id="2.30.60.10">
    <property type="entry name" value="Cyanovirin-N"/>
    <property type="match status" value="1"/>
</dbReference>
<dbReference type="AlphaFoldDB" id="A0A5N5XBI5"/>
<keyword evidence="4" id="KW-1185">Reference proteome</keyword>
<gene>
    <name evidence="3" type="ORF">BDV29DRAFT_198950</name>
</gene>
<organism evidence="3 4">
    <name type="scientific">Aspergillus leporis</name>
    <dbReference type="NCBI Taxonomy" id="41062"/>
    <lineage>
        <taxon>Eukaryota</taxon>
        <taxon>Fungi</taxon>
        <taxon>Dikarya</taxon>
        <taxon>Ascomycota</taxon>
        <taxon>Pezizomycotina</taxon>
        <taxon>Eurotiomycetes</taxon>
        <taxon>Eurotiomycetidae</taxon>
        <taxon>Eurotiales</taxon>
        <taxon>Aspergillaceae</taxon>
        <taxon>Aspergillus</taxon>
        <taxon>Aspergillus subgen. Circumdati</taxon>
    </lineage>
</organism>
<evidence type="ECO:0000256" key="1">
    <source>
        <dbReference type="SAM" id="SignalP"/>
    </source>
</evidence>
<feature type="domain" description="Cyanovirin-N" evidence="2">
    <location>
        <begin position="23"/>
        <end position="129"/>
    </location>
</feature>
<dbReference type="InterPro" id="IPR036673">
    <property type="entry name" value="Cyanovirin-N_sf"/>
</dbReference>
<reference evidence="3 4" key="1">
    <citation type="submission" date="2019-04" db="EMBL/GenBank/DDBJ databases">
        <title>Friends and foes A comparative genomics study of 23 Aspergillus species from section Flavi.</title>
        <authorList>
            <consortium name="DOE Joint Genome Institute"/>
            <person name="Kjaerbolling I."/>
            <person name="Vesth T."/>
            <person name="Frisvad J.C."/>
            <person name="Nybo J.L."/>
            <person name="Theobald S."/>
            <person name="Kildgaard S."/>
            <person name="Isbrandt T."/>
            <person name="Kuo A."/>
            <person name="Sato A."/>
            <person name="Lyhne E.K."/>
            <person name="Kogle M.E."/>
            <person name="Wiebenga A."/>
            <person name="Kun R.S."/>
            <person name="Lubbers R.J."/>
            <person name="Makela M.R."/>
            <person name="Barry K."/>
            <person name="Chovatia M."/>
            <person name="Clum A."/>
            <person name="Daum C."/>
            <person name="Haridas S."/>
            <person name="He G."/>
            <person name="LaButti K."/>
            <person name="Lipzen A."/>
            <person name="Mondo S."/>
            <person name="Riley R."/>
            <person name="Salamov A."/>
            <person name="Simmons B.A."/>
            <person name="Magnuson J.K."/>
            <person name="Henrissat B."/>
            <person name="Mortensen U.H."/>
            <person name="Larsen T.O."/>
            <person name="Devries R.P."/>
            <person name="Grigoriev I.V."/>
            <person name="Machida M."/>
            <person name="Baker S.E."/>
            <person name="Andersen M.R."/>
        </authorList>
    </citation>
    <scope>NUCLEOTIDE SEQUENCE [LARGE SCALE GENOMIC DNA]</scope>
    <source>
        <strain evidence="3 4">CBS 151.66</strain>
    </source>
</reference>